<gene>
    <name evidence="3" type="ORF">GCK32_001600</name>
</gene>
<dbReference type="AlphaFoldDB" id="A0AAN8IPH2"/>
<name>A0AAN8IPH2_TRICO</name>
<feature type="chain" id="PRO_5042973618" description="ShKT domain-containing protein" evidence="1">
    <location>
        <begin position="21"/>
        <end position="145"/>
    </location>
</feature>
<dbReference type="EMBL" id="WIXE01006734">
    <property type="protein sequence ID" value="KAK5981031.1"/>
    <property type="molecule type" value="Genomic_DNA"/>
</dbReference>
<evidence type="ECO:0000313" key="3">
    <source>
        <dbReference type="EMBL" id="KAK5981031.1"/>
    </source>
</evidence>
<protein>
    <recommendedName>
        <fullName evidence="2">ShKT domain-containing protein</fullName>
    </recommendedName>
</protein>
<dbReference type="Proteomes" id="UP001331761">
    <property type="component" value="Unassembled WGS sequence"/>
</dbReference>
<feature type="domain" description="ShKT" evidence="2">
    <location>
        <begin position="59"/>
        <end position="95"/>
    </location>
</feature>
<dbReference type="Gene3D" id="1.10.10.1940">
    <property type="match status" value="1"/>
</dbReference>
<keyword evidence="4" id="KW-1185">Reference proteome</keyword>
<proteinExistence type="predicted"/>
<reference evidence="3 4" key="1">
    <citation type="submission" date="2019-10" db="EMBL/GenBank/DDBJ databases">
        <title>Assembly and Annotation for the nematode Trichostrongylus colubriformis.</title>
        <authorList>
            <person name="Martin J."/>
        </authorList>
    </citation>
    <scope>NUCLEOTIDE SEQUENCE [LARGE SCALE GENOMIC DNA]</scope>
    <source>
        <strain evidence="3">G859</strain>
        <tissue evidence="3">Whole worm</tissue>
    </source>
</reference>
<dbReference type="SMART" id="SM00254">
    <property type="entry name" value="ShKT"/>
    <property type="match status" value="1"/>
</dbReference>
<evidence type="ECO:0000313" key="4">
    <source>
        <dbReference type="Proteomes" id="UP001331761"/>
    </source>
</evidence>
<feature type="signal peptide" evidence="1">
    <location>
        <begin position="1"/>
        <end position="20"/>
    </location>
</feature>
<dbReference type="Pfam" id="PF01549">
    <property type="entry name" value="ShK"/>
    <property type="match status" value="1"/>
</dbReference>
<comment type="caution">
    <text evidence="3">The sequence shown here is derived from an EMBL/GenBank/DDBJ whole genome shotgun (WGS) entry which is preliminary data.</text>
</comment>
<evidence type="ECO:0000256" key="1">
    <source>
        <dbReference type="SAM" id="SignalP"/>
    </source>
</evidence>
<dbReference type="InterPro" id="IPR003582">
    <property type="entry name" value="ShKT_dom"/>
</dbReference>
<keyword evidence="1" id="KW-0732">Signal</keyword>
<accession>A0AAN8IPH2</accession>
<evidence type="ECO:0000259" key="2">
    <source>
        <dbReference type="SMART" id="SM00254"/>
    </source>
</evidence>
<organism evidence="3 4">
    <name type="scientific">Trichostrongylus colubriformis</name>
    <name type="common">Black scour worm</name>
    <dbReference type="NCBI Taxonomy" id="6319"/>
    <lineage>
        <taxon>Eukaryota</taxon>
        <taxon>Metazoa</taxon>
        <taxon>Ecdysozoa</taxon>
        <taxon>Nematoda</taxon>
        <taxon>Chromadorea</taxon>
        <taxon>Rhabditida</taxon>
        <taxon>Rhabditina</taxon>
        <taxon>Rhabditomorpha</taxon>
        <taxon>Strongyloidea</taxon>
        <taxon>Trichostrongylidae</taxon>
        <taxon>Trichostrongylus</taxon>
    </lineage>
</organism>
<sequence>MFFYIFCGLLLLNFFAAAAATPPSNSTGLLDRIKKLLVAAKEKLSKTFSFKSKTLRYQECYDQAPEECSRLYEKGVCNYKDIAKEYCRTTCGFCTPEYHGLRSKEYIMSDEWDKIPTGLQPTSRANHVKNLGFDSMFEDASQSES</sequence>